<dbReference type="AlphaFoldDB" id="A0A1W2B266"/>
<gene>
    <name evidence="2" type="ORF">SAMN04488524_1826</name>
</gene>
<keyword evidence="1" id="KW-1133">Transmembrane helix</keyword>
<dbReference type="Proteomes" id="UP000192756">
    <property type="component" value="Unassembled WGS sequence"/>
</dbReference>
<protein>
    <submittedName>
        <fullName evidence="2">Uncharacterized protein</fullName>
    </submittedName>
</protein>
<evidence type="ECO:0000313" key="3">
    <source>
        <dbReference type="Proteomes" id="UP000192756"/>
    </source>
</evidence>
<dbReference type="EMBL" id="FWXT01000001">
    <property type="protein sequence ID" value="SMC66880.1"/>
    <property type="molecule type" value="Genomic_DNA"/>
</dbReference>
<organism evidence="2 3">
    <name type="scientific">Pedobacter africanus</name>
    <dbReference type="NCBI Taxonomy" id="151894"/>
    <lineage>
        <taxon>Bacteria</taxon>
        <taxon>Pseudomonadati</taxon>
        <taxon>Bacteroidota</taxon>
        <taxon>Sphingobacteriia</taxon>
        <taxon>Sphingobacteriales</taxon>
        <taxon>Sphingobacteriaceae</taxon>
        <taxon>Pedobacter</taxon>
    </lineage>
</organism>
<accession>A0A1W2B266</accession>
<feature type="transmembrane region" description="Helical" evidence="1">
    <location>
        <begin position="5"/>
        <end position="22"/>
    </location>
</feature>
<keyword evidence="3" id="KW-1185">Reference proteome</keyword>
<reference evidence="3" key="1">
    <citation type="submission" date="2017-04" db="EMBL/GenBank/DDBJ databases">
        <authorList>
            <person name="Varghese N."/>
            <person name="Submissions S."/>
        </authorList>
    </citation>
    <scope>NUCLEOTIDE SEQUENCE [LARGE SCALE GENOMIC DNA]</scope>
    <source>
        <strain evidence="3">DSM 12126</strain>
    </source>
</reference>
<dbReference type="STRING" id="151894.SAMN04488524_1826"/>
<name>A0A1W2B266_9SPHI</name>
<sequence>MKLIVMYFIIFSIISSLVLYLLEGEFDPRMLLAGIPATFLFFYGIKKIKKKESTLP</sequence>
<evidence type="ECO:0000313" key="2">
    <source>
        <dbReference type="EMBL" id="SMC66880.1"/>
    </source>
</evidence>
<evidence type="ECO:0000256" key="1">
    <source>
        <dbReference type="SAM" id="Phobius"/>
    </source>
</evidence>
<proteinExistence type="predicted"/>
<keyword evidence="1" id="KW-0472">Membrane</keyword>
<feature type="transmembrane region" description="Helical" evidence="1">
    <location>
        <begin position="28"/>
        <end position="45"/>
    </location>
</feature>
<keyword evidence="1" id="KW-0812">Transmembrane</keyword>